<dbReference type="PROSITE" id="PS50263">
    <property type="entry name" value="CN_HYDROLASE"/>
    <property type="match status" value="1"/>
</dbReference>
<keyword evidence="7 8" id="KW-0012">Acyltransferase</keyword>
<keyword evidence="5 8" id="KW-1133">Transmembrane helix</keyword>
<feature type="transmembrane region" description="Helical" evidence="8">
    <location>
        <begin position="139"/>
        <end position="155"/>
    </location>
</feature>
<dbReference type="Gene3D" id="3.60.110.10">
    <property type="entry name" value="Carbon-nitrogen hydrolase"/>
    <property type="match status" value="1"/>
</dbReference>
<keyword evidence="10" id="KW-1185">Reference proteome</keyword>
<comment type="subcellular location">
    <subcellularLocation>
        <location evidence="1 8">Cell membrane</location>
        <topology evidence="1 8">Multi-pass membrane protein</topology>
    </subcellularLocation>
</comment>
<dbReference type="InterPro" id="IPR003010">
    <property type="entry name" value="C-N_Hydrolase"/>
</dbReference>
<proteinExistence type="inferred from homology"/>
<comment type="caution">
    <text evidence="9">The sequence shown here is derived from an EMBL/GenBank/DDBJ whole genome shotgun (WGS) entry which is preliminary data.</text>
</comment>
<evidence type="ECO:0000256" key="4">
    <source>
        <dbReference type="ARBA" id="ARBA00022692"/>
    </source>
</evidence>
<dbReference type="HAMAP" id="MF_01148">
    <property type="entry name" value="Lnt"/>
    <property type="match status" value="1"/>
</dbReference>
<reference evidence="9 10" key="1">
    <citation type="submission" date="2019-03" db="EMBL/GenBank/DDBJ databases">
        <title>Genomics of glacier-inhabiting Cryobacterium strains.</title>
        <authorList>
            <person name="Liu Q."/>
            <person name="Xin Y.-H."/>
        </authorList>
    </citation>
    <scope>NUCLEOTIDE SEQUENCE [LARGE SCALE GENOMIC DNA]</scope>
    <source>
        <strain evidence="9 10">CGMCC 1.4292</strain>
    </source>
</reference>
<comment type="function">
    <text evidence="8">Catalyzes the phospholipid dependent N-acylation of the N-terminal cysteine of apolipoprotein, the last step in lipoprotein maturation.</text>
</comment>
<feature type="transmembrane region" description="Helical" evidence="8">
    <location>
        <begin position="79"/>
        <end position="100"/>
    </location>
</feature>
<evidence type="ECO:0000256" key="7">
    <source>
        <dbReference type="ARBA" id="ARBA00023315"/>
    </source>
</evidence>
<evidence type="ECO:0000256" key="6">
    <source>
        <dbReference type="ARBA" id="ARBA00023136"/>
    </source>
</evidence>
<dbReference type="EMBL" id="SOHQ01000028">
    <property type="protein sequence ID" value="TFD78535.1"/>
    <property type="molecule type" value="Genomic_DNA"/>
</dbReference>
<dbReference type="CDD" id="cd07571">
    <property type="entry name" value="ALP_N-acyl_transferase"/>
    <property type="match status" value="1"/>
</dbReference>
<accession>A0A4Y8KMU9</accession>
<dbReference type="InterPro" id="IPR036526">
    <property type="entry name" value="C-N_Hydrolase_sf"/>
</dbReference>
<dbReference type="UniPathway" id="UPA00666"/>
<protein>
    <recommendedName>
        <fullName evidence="8">Apolipoprotein N-acyltransferase</fullName>
        <shortName evidence="8">ALP N-acyltransferase</shortName>
        <ecNumber evidence="8">2.3.1.269</ecNumber>
    </recommendedName>
</protein>
<feature type="transmembrane region" description="Helical" evidence="8">
    <location>
        <begin position="218"/>
        <end position="237"/>
    </location>
</feature>
<dbReference type="PANTHER" id="PTHR38686:SF1">
    <property type="entry name" value="APOLIPOPROTEIN N-ACYLTRANSFERASE"/>
    <property type="match status" value="1"/>
</dbReference>
<dbReference type="GO" id="GO:0042158">
    <property type="term" value="P:lipoprotein biosynthetic process"/>
    <property type="evidence" value="ECO:0007669"/>
    <property type="project" value="UniProtKB-UniRule"/>
</dbReference>
<feature type="transmembrane region" description="Helical" evidence="8">
    <location>
        <begin position="185"/>
        <end position="206"/>
    </location>
</feature>
<dbReference type="PANTHER" id="PTHR38686">
    <property type="entry name" value="APOLIPOPROTEIN N-ACYLTRANSFERASE"/>
    <property type="match status" value="1"/>
</dbReference>
<evidence type="ECO:0000256" key="8">
    <source>
        <dbReference type="HAMAP-Rule" id="MF_01148"/>
    </source>
</evidence>
<dbReference type="AlphaFoldDB" id="A0A4Y8KMU9"/>
<dbReference type="InterPro" id="IPR004563">
    <property type="entry name" value="Apolipo_AcylTrfase"/>
</dbReference>
<keyword evidence="4 8" id="KW-0812">Transmembrane</keyword>
<keyword evidence="3 8" id="KW-0808">Transferase</keyword>
<name>A0A4Y8KMU9_9MICO</name>
<keyword evidence="6 8" id="KW-0472">Membrane</keyword>
<comment type="pathway">
    <text evidence="8">Protein modification; lipoprotein biosynthesis (N-acyl transfer).</text>
</comment>
<evidence type="ECO:0000313" key="10">
    <source>
        <dbReference type="Proteomes" id="UP000298218"/>
    </source>
</evidence>
<dbReference type="GO" id="GO:0005886">
    <property type="term" value="C:plasma membrane"/>
    <property type="evidence" value="ECO:0007669"/>
    <property type="project" value="UniProtKB-SubCell"/>
</dbReference>
<feature type="transmembrane region" description="Helical" evidence="8">
    <location>
        <begin position="106"/>
        <end position="127"/>
    </location>
</feature>
<dbReference type="OrthoDB" id="9804277at2"/>
<keyword evidence="2 8" id="KW-1003">Cell membrane</keyword>
<dbReference type="Proteomes" id="UP000298218">
    <property type="component" value="Unassembled WGS sequence"/>
</dbReference>
<evidence type="ECO:0000256" key="5">
    <source>
        <dbReference type="ARBA" id="ARBA00022989"/>
    </source>
</evidence>
<feature type="transmembrane region" description="Helical" evidence="8">
    <location>
        <begin position="30"/>
        <end position="49"/>
    </location>
</feature>
<dbReference type="NCBIfam" id="TIGR00546">
    <property type="entry name" value="lnt"/>
    <property type="match status" value="1"/>
</dbReference>
<dbReference type="EC" id="2.3.1.269" evidence="8"/>
<feature type="transmembrane region" description="Helical" evidence="8">
    <location>
        <begin position="506"/>
        <end position="523"/>
    </location>
</feature>
<evidence type="ECO:0000256" key="3">
    <source>
        <dbReference type="ARBA" id="ARBA00022679"/>
    </source>
</evidence>
<organism evidence="9 10">
    <name type="scientific">Cryobacterium psychrophilum</name>
    <dbReference type="NCBI Taxonomy" id="41988"/>
    <lineage>
        <taxon>Bacteria</taxon>
        <taxon>Bacillati</taxon>
        <taxon>Actinomycetota</taxon>
        <taxon>Actinomycetes</taxon>
        <taxon>Micrococcales</taxon>
        <taxon>Microbacteriaceae</taxon>
        <taxon>Cryobacterium</taxon>
    </lineage>
</organism>
<dbReference type="InterPro" id="IPR045378">
    <property type="entry name" value="LNT_N"/>
</dbReference>
<keyword evidence="9" id="KW-0449">Lipoprotein</keyword>
<dbReference type="SUPFAM" id="SSF56317">
    <property type="entry name" value="Carbon-nitrogen hydrolase"/>
    <property type="match status" value="1"/>
</dbReference>
<comment type="catalytic activity">
    <reaction evidence="8">
        <text>N-terminal S-1,2-diacyl-sn-glyceryl-L-cysteinyl-[lipoprotein] + a glycerophospholipid = N-acyl-S-1,2-diacyl-sn-glyceryl-L-cysteinyl-[lipoprotein] + a 2-acyl-sn-glycero-3-phospholipid + H(+)</text>
        <dbReference type="Rhea" id="RHEA:48228"/>
        <dbReference type="Rhea" id="RHEA-COMP:14681"/>
        <dbReference type="Rhea" id="RHEA-COMP:14684"/>
        <dbReference type="ChEBI" id="CHEBI:15378"/>
        <dbReference type="ChEBI" id="CHEBI:136912"/>
        <dbReference type="ChEBI" id="CHEBI:140656"/>
        <dbReference type="ChEBI" id="CHEBI:140657"/>
        <dbReference type="ChEBI" id="CHEBI:140660"/>
        <dbReference type="EC" id="2.3.1.269"/>
    </reaction>
</comment>
<dbReference type="Pfam" id="PF20154">
    <property type="entry name" value="LNT_N"/>
    <property type="match status" value="1"/>
</dbReference>
<dbReference type="Pfam" id="PF00795">
    <property type="entry name" value="CN_hydrolase"/>
    <property type="match status" value="1"/>
</dbReference>
<sequence>MSLLTQIEHDRTIALPQLPSPKVTDQRNGLPLWIATGVAGVGGVLNALAFPGLGWWPLIFVGTPLIFLALVGRRGWGALAVGVLGGFAFWGTHILWITIYLGPVPWLALAGLQSIFFALGCAIMAFAWRFADRAFAGPWGRLGLTPVVIAGLWTLREYVTSNWPYGGFSWGRLAFSQSESPFGELVAWVGISGLSFLLAWISALIVQVAREPVARKRVIRSMAPVGLIALMLSIPAFPVVTSGTIRVAAVQGNADAALFAEYTPGQILQDHVAATEPLYGRTVDLVVWPENASDLNPLERSESAALLNRVSKEMNAPIVTGTITTDGSRTFNSLLLWKGGDNAVDQYDKIHPVPFAEYIPDREFWSPLAPDLFALIPRDFTIGTRDNVFDINGVTAGLAICFDIVDDNLIRQMIAGGADIILAPTNNADFGRTDQSVQQLAIARLRAIETGRSLVNTSTVGTSAIIAPDGGTIDRLPTFEPGAMVQDVPLSQTVTLAMVAGRGIELAVSGLGLVGMILAVLLARRRRDV</sequence>
<gene>
    <name evidence="8 9" type="primary">lnt</name>
    <name evidence="9" type="ORF">E3T53_10130</name>
</gene>
<evidence type="ECO:0000256" key="2">
    <source>
        <dbReference type="ARBA" id="ARBA00022475"/>
    </source>
</evidence>
<feature type="transmembrane region" description="Helical" evidence="8">
    <location>
        <begin position="55"/>
        <end position="72"/>
    </location>
</feature>
<evidence type="ECO:0000256" key="1">
    <source>
        <dbReference type="ARBA" id="ARBA00004651"/>
    </source>
</evidence>
<evidence type="ECO:0000313" key="9">
    <source>
        <dbReference type="EMBL" id="TFD78535.1"/>
    </source>
</evidence>
<dbReference type="GO" id="GO:0016410">
    <property type="term" value="F:N-acyltransferase activity"/>
    <property type="evidence" value="ECO:0007669"/>
    <property type="project" value="UniProtKB-UniRule"/>
</dbReference>
<comment type="similarity">
    <text evidence="8">Belongs to the CN hydrolase family. Apolipoprotein N-acyltransferase subfamily.</text>
</comment>